<keyword evidence="9 13" id="KW-0408">Iron</keyword>
<evidence type="ECO:0000256" key="7">
    <source>
        <dbReference type="ARBA" id="ARBA00022801"/>
    </source>
</evidence>
<dbReference type="EC" id="3.1.12.1" evidence="3 13"/>
<evidence type="ECO:0000256" key="4">
    <source>
        <dbReference type="ARBA" id="ARBA00020049"/>
    </source>
</evidence>
<dbReference type="KEGG" id="tak:Tharo_3022"/>
<comment type="function">
    <text evidence="13">CRISPR (clustered regularly interspaced short palindromic repeat) is an adaptive immune system that provides protection against mobile genetic elements (viruses, transposable elements and conjugative plasmids). CRISPR clusters contain sequences complementary to antecedent mobile elements and target invading nucleic acids. CRISPR clusters are transcribed and processed into CRISPR RNA (crRNA).</text>
</comment>
<comment type="similarity">
    <text evidence="2 13">Belongs to the CRISPR-associated exonuclease Cas4 family.</text>
</comment>
<evidence type="ECO:0000256" key="9">
    <source>
        <dbReference type="ARBA" id="ARBA00023004"/>
    </source>
</evidence>
<keyword evidence="16" id="KW-1185">Reference proteome</keyword>
<evidence type="ECO:0000256" key="11">
    <source>
        <dbReference type="ARBA" id="ARBA00023118"/>
    </source>
</evidence>
<dbReference type="Pfam" id="PF01930">
    <property type="entry name" value="Cas_Cas4"/>
    <property type="match status" value="1"/>
</dbReference>
<dbReference type="InterPro" id="IPR022765">
    <property type="entry name" value="Dna2/Cas4_DUF83"/>
</dbReference>
<dbReference type="InterPro" id="IPR051827">
    <property type="entry name" value="Cas4_exonuclease"/>
</dbReference>
<comment type="cofactor">
    <cofactor evidence="13">
        <name>Mg(2+)</name>
        <dbReference type="ChEBI" id="CHEBI:18420"/>
    </cofactor>
    <cofactor evidence="13">
        <name>Mn(2+)</name>
        <dbReference type="ChEBI" id="CHEBI:29035"/>
    </cofactor>
    <text evidence="13">Mg(2+) or Mn(2+) required for ssDNA cleavage activity.</text>
</comment>
<dbReference type="Proteomes" id="UP000241885">
    <property type="component" value="Chromosome"/>
</dbReference>
<evidence type="ECO:0000256" key="8">
    <source>
        <dbReference type="ARBA" id="ARBA00022839"/>
    </source>
</evidence>
<keyword evidence="10 13" id="KW-0411">Iron-sulfur</keyword>
<reference evidence="15 16" key="1">
    <citation type="submission" date="2018-03" db="EMBL/GenBank/DDBJ databases">
        <title>Complete genome sequence of Thauera aromatica, a model organism for studying aromatic compound degradation under denitrifying conditions.</title>
        <authorList>
            <person name="Lo H.-Y."/>
            <person name="Goris T."/>
            <person name="Boll M."/>
            <person name="Mueller J.A."/>
        </authorList>
    </citation>
    <scope>NUCLEOTIDE SEQUENCE [LARGE SCALE GENOMIC DNA]</scope>
    <source>
        <strain evidence="15 16">K172</strain>
    </source>
</reference>
<dbReference type="InterPro" id="IPR011604">
    <property type="entry name" value="PDDEXK-like_dom_sf"/>
</dbReference>
<dbReference type="NCBIfam" id="TIGR00372">
    <property type="entry name" value="cas4"/>
    <property type="match status" value="1"/>
</dbReference>
<keyword evidence="12 13" id="KW-0464">Manganese</keyword>
<keyword evidence="7 13" id="KW-0378">Hydrolase</keyword>
<dbReference type="GO" id="GO:0051536">
    <property type="term" value="F:iron-sulfur cluster binding"/>
    <property type="evidence" value="ECO:0007669"/>
    <property type="project" value="UniProtKB-KW"/>
</dbReference>
<gene>
    <name evidence="15" type="ORF">Tharo_3022</name>
</gene>
<comment type="cofactor">
    <cofactor evidence="13">
        <name>iron-sulfur cluster</name>
        <dbReference type="ChEBI" id="CHEBI:30408"/>
    </cofactor>
</comment>
<evidence type="ECO:0000256" key="3">
    <source>
        <dbReference type="ARBA" id="ARBA00012768"/>
    </source>
</evidence>
<evidence type="ECO:0000256" key="2">
    <source>
        <dbReference type="ARBA" id="ARBA00009189"/>
    </source>
</evidence>
<dbReference type="RefSeq" id="WP_107221946.1">
    <property type="nucleotide sequence ID" value="NZ_CP028339.1"/>
</dbReference>
<dbReference type="GO" id="GO:0046872">
    <property type="term" value="F:metal ion binding"/>
    <property type="evidence" value="ECO:0007669"/>
    <property type="project" value="UniProtKB-KW"/>
</dbReference>
<organism evidence="15 16">
    <name type="scientific">Thauera aromatica K172</name>
    <dbReference type="NCBI Taxonomy" id="44139"/>
    <lineage>
        <taxon>Bacteria</taxon>
        <taxon>Pseudomonadati</taxon>
        <taxon>Pseudomonadota</taxon>
        <taxon>Betaproteobacteria</taxon>
        <taxon>Rhodocyclales</taxon>
        <taxon>Zoogloeaceae</taxon>
        <taxon>Thauera</taxon>
    </lineage>
</organism>
<evidence type="ECO:0000313" key="16">
    <source>
        <dbReference type="Proteomes" id="UP000241885"/>
    </source>
</evidence>
<keyword evidence="11 13" id="KW-0051">Antiviral defense</keyword>
<evidence type="ECO:0000256" key="12">
    <source>
        <dbReference type="ARBA" id="ARBA00023211"/>
    </source>
</evidence>
<sequence>MEEDDLIPISALQHYLYCPRQCALIHVERLWAENRQTAEGRLFHDRADKPMVERRHGVRTVTAMPLSNAELGIAGVADAVEFHSSDEGECPYPVEYKRGRPKAHRADKVQLCAQALCLEAMFGVKVVEGALFYGTPRRRQVVVFDDALRSLTLAVIRDTRIMIAAGRTPTATYDAGRCDACSLIDLCQPRLLARAAGVEGWLRRQLKHED</sequence>
<keyword evidence="5 13" id="KW-0540">Nuclease</keyword>
<proteinExistence type="inferred from homology"/>
<evidence type="ECO:0000313" key="15">
    <source>
        <dbReference type="EMBL" id="AVR89903.1"/>
    </source>
</evidence>
<feature type="domain" description="DUF83" evidence="14">
    <location>
        <begin position="10"/>
        <end position="188"/>
    </location>
</feature>
<dbReference type="InterPro" id="IPR013343">
    <property type="entry name" value="CRISPR-assoc_prot_Cas4"/>
</dbReference>
<keyword evidence="8 13" id="KW-0269">Exonuclease</keyword>
<dbReference type="OrthoDB" id="9781776at2"/>
<comment type="cofactor">
    <cofactor evidence="1">
        <name>[4Fe-4S] cluster</name>
        <dbReference type="ChEBI" id="CHEBI:49883"/>
    </cofactor>
</comment>
<evidence type="ECO:0000256" key="5">
    <source>
        <dbReference type="ARBA" id="ARBA00022722"/>
    </source>
</evidence>
<dbReference type="AlphaFoldDB" id="A0A2R4BRS0"/>
<evidence type="ECO:0000259" key="14">
    <source>
        <dbReference type="Pfam" id="PF01930"/>
    </source>
</evidence>
<evidence type="ECO:0000256" key="6">
    <source>
        <dbReference type="ARBA" id="ARBA00022723"/>
    </source>
</evidence>
<dbReference type="PANTHER" id="PTHR36531:SF6">
    <property type="entry name" value="DNA REPLICATION ATP-DEPENDENT HELICASE_NUCLEASE DNA2"/>
    <property type="match status" value="1"/>
</dbReference>
<dbReference type="EMBL" id="CP028339">
    <property type="protein sequence ID" value="AVR89903.1"/>
    <property type="molecule type" value="Genomic_DNA"/>
</dbReference>
<dbReference type="GO" id="GO:0004527">
    <property type="term" value="F:exonuclease activity"/>
    <property type="evidence" value="ECO:0007669"/>
    <property type="project" value="UniProtKB-KW"/>
</dbReference>
<dbReference type="GO" id="GO:0051607">
    <property type="term" value="P:defense response to virus"/>
    <property type="evidence" value="ECO:0007669"/>
    <property type="project" value="UniProtKB-KW"/>
</dbReference>
<dbReference type="PANTHER" id="PTHR36531">
    <property type="entry name" value="CRISPR-ASSOCIATED EXONUCLEASE CAS4"/>
    <property type="match status" value="1"/>
</dbReference>
<protein>
    <recommendedName>
        <fullName evidence="4 13">CRISPR-associated exonuclease Cas4</fullName>
        <ecNumber evidence="3 13">3.1.12.1</ecNumber>
    </recommendedName>
</protein>
<keyword evidence="6 13" id="KW-0479">Metal-binding</keyword>
<accession>A0A2R4BRS0</accession>
<name>A0A2R4BRS0_THAAR</name>
<evidence type="ECO:0000256" key="13">
    <source>
        <dbReference type="RuleBase" id="RU365022"/>
    </source>
</evidence>
<evidence type="ECO:0000256" key="10">
    <source>
        <dbReference type="ARBA" id="ARBA00023014"/>
    </source>
</evidence>
<dbReference type="CDD" id="cd09637">
    <property type="entry name" value="Cas4_I-A_I-B_I-C_I-D_II-B"/>
    <property type="match status" value="1"/>
</dbReference>
<dbReference type="Gene3D" id="3.90.320.10">
    <property type="match status" value="1"/>
</dbReference>
<evidence type="ECO:0000256" key="1">
    <source>
        <dbReference type="ARBA" id="ARBA00001966"/>
    </source>
</evidence>